<reference evidence="1" key="1">
    <citation type="submission" date="2023-03" db="EMBL/GenBank/DDBJ databases">
        <title>Massive genome expansion in bonnet fungi (Mycena s.s.) driven by repeated elements and novel gene families across ecological guilds.</title>
        <authorList>
            <consortium name="Lawrence Berkeley National Laboratory"/>
            <person name="Harder C.B."/>
            <person name="Miyauchi S."/>
            <person name="Viragh M."/>
            <person name="Kuo A."/>
            <person name="Thoen E."/>
            <person name="Andreopoulos B."/>
            <person name="Lu D."/>
            <person name="Skrede I."/>
            <person name="Drula E."/>
            <person name="Henrissat B."/>
            <person name="Morin E."/>
            <person name="Kohler A."/>
            <person name="Barry K."/>
            <person name="LaButti K."/>
            <person name="Morin E."/>
            <person name="Salamov A."/>
            <person name="Lipzen A."/>
            <person name="Mereny Z."/>
            <person name="Hegedus B."/>
            <person name="Baldrian P."/>
            <person name="Stursova M."/>
            <person name="Weitz H."/>
            <person name="Taylor A."/>
            <person name="Grigoriev I.V."/>
            <person name="Nagy L.G."/>
            <person name="Martin F."/>
            <person name="Kauserud H."/>
        </authorList>
    </citation>
    <scope>NUCLEOTIDE SEQUENCE</scope>
    <source>
        <strain evidence="1">CBHHK067</strain>
    </source>
</reference>
<gene>
    <name evidence="1" type="ORF">B0H17DRAFT_1074062</name>
</gene>
<organism evidence="1 2">
    <name type="scientific">Mycena rosella</name>
    <name type="common">Pink bonnet</name>
    <name type="synonym">Agaricus rosellus</name>
    <dbReference type="NCBI Taxonomy" id="1033263"/>
    <lineage>
        <taxon>Eukaryota</taxon>
        <taxon>Fungi</taxon>
        <taxon>Dikarya</taxon>
        <taxon>Basidiomycota</taxon>
        <taxon>Agaricomycotina</taxon>
        <taxon>Agaricomycetes</taxon>
        <taxon>Agaricomycetidae</taxon>
        <taxon>Agaricales</taxon>
        <taxon>Marasmiineae</taxon>
        <taxon>Mycenaceae</taxon>
        <taxon>Mycena</taxon>
    </lineage>
</organism>
<protein>
    <submittedName>
        <fullName evidence="1">Uncharacterized protein</fullName>
    </submittedName>
</protein>
<name>A0AAD7GAN0_MYCRO</name>
<keyword evidence="2" id="KW-1185">Reference proteome</keyword>
<proteinExistence type="predicted"/>
<sequence>MRIALTRLISLHRIPHRVSIFPGAARATRRYVSNRTSKLLDLQSVPPEEATPEALTNELTASFMEFMDLAKIAENIIHFLFERRLFDQAIAVYQHMLDDGFIPSPSTDALILAVTLKASTAPGPNQLEGFKTILAYQSFTETHFMELLEHVVGLEVPPDTAALLTRLFISVKGDEYTPSRTLILKLIDLQTSAGHIEEAAETIDEYDVHLNSQSTFDSWAEPYARMINAAPVSDQAAVDWIMGAMREKDIPIHAIVFNALIARSKKDLRKSFAFYGVFIRLAATTPLKPDPTTYKHLFRVLGYFFKNDYRPNVSRRGSDIGNVVPPRQLFSDMMALWFSTRFHPPAAADPALRRAQRSLDQSLLDIAFRTFLYLDDYPAALVVLRVVSELGLAINERTYFILLRYMARRVYYDVYVSRAKLNHVRGPRKRLVTPRFALELLGPFDHRALPHNPNVAYRWLVKRLLENNCERSKKAEGAGEAEVPAATWRGRIPTVAQILDQENNISGDRIDHFPLVAILRRAVQLRPVQLGISQIPWGDAWRDRTLRKVRFQMVPHDVPMWTWPQPESSGKKKK</sequence>
<accession>A0AAD7GAN0</accession>
<dbReference type="EMBL" id="JARKIE010000107">
    <property type="protein sequence ID" value="KAJ7683578.1"/>
    <property type="molecule type" value="Genomic_DNA"/>
</dbReference>
<evidence type="ECO:0000313" key="1">
    <source>
        <dbReference type="EMBL" id="KAJ7683578.1"/>
    </source>
</evidence>
<dbReference type="AlphaFoldDB" id="A0AAD7GAN0"/>
<comment type="caution">
    <text evidence="1">The sequence shown here is derived from an EMBL/GenBank/DDBJ whole genome shotgun (WGS) entry which is preliminary data.</text>
</comment>
<dbReference type="Proteomes" id="UP001221757">
    <property type="component" value="Unassembled WGS sequence"/>
</dbReference>
<evidence type="ECO:0000313" key="2">
    <source>
        <dbReference type="Proteomes" id="UP001221757"/>
    </source>
</evidence>